<feature type="compositionally biased region" description="Basic and acidic residues" evidence="2">
    <location>
        <begin position="458"/>
        <end position="481"/>
    </location>
</feature>
<feature type="compositionally biased region" description="Basic and acidic residues" evidence="2">
    <location>
        <begin position="435"/>
        <end position="451"/>
    </location>
</feature>
<feature type="compositionally biased region" description="Basic residues" evidence="2">
    <location>
        <begin position="482"/>
        <end position="491"/>
    </location>
</feature>
<gene>
    <name evidence="3" type="ORF">BGTH12_LOCUS6668</name>
</gene>
<dbReference type="EMBL" id="CAJHIT010000009">
    <property type="protein sequence ID" value="CAD6505310.1"/>
    <property type="molecule type" value="Genomic_DNA"/>
</dbReference>
<dbReference type="Proteomes" id="UP000683417">
    <property type="component" value="Unassembled WGS sequence"/>
</dbReference>
<protein>
    <submittedName>
        <fullName evidence="3">BgTH12-00802</fullName>
    </submittedName>
</protein>
<comment type="caution">
    <text evidence="3">The sequence shown here is derived from an EMBL/GenBank/DDBJ whole genome shotgun (WGS) entry which is preliminary data.</text>
</comment>
<reference evidence="3" key="1">
    <citation type="submission" date="2020-10" db="EMBL/GenBank/DDBJ databases">
        <authorList>
            <person name="Muller C M."/>
        </authorList>
    </citation>
    <scope>NUCLEOTIDE SEQUENCE</scope>
    <source>
        <strain evidence="3">THUN-12</strain>
    </source>
</reference>
<feature type="coiled-coil region" evidence="1">
    <location>
        <begin position="81"/>
        <end position="291"/>
    </location>
</feature>
<evidence type="ECO:0000313" key="3">
    <source>
        <dbReference type="EMBL" id="CAD6505310.1"/>
    </source>
</evidence>
<proteinExistence type="predicted"/>
<sequence>MTSSNLLNLLAHESAYQESIRNEESILQTENTRRLTLNMIILQHQNNDLHGIIADRENCITSMRKETEGLREILSETKNVNSALKTKIKNHDRDIMSLRAELESLNASTIDSGKLFADKLRASREAAALRLEVDRLQIDNTQQEALKTEKLLLERQVTSLQVELEAGKTGLKQLEENQREIASQKHELEETCERLELDHQLQLQKLQNALSQEQLHREKFQNDTIATTQKQVVELRNNFSREKEDDKKLYLKVSYDLESSENRRLRLQKEIDEIKETLTTTQTQLQECQLELKQFREPGAKLKKAVIGRKRNLTKSMKQEAEATHSDLTIDTPDGAAARGLRAAKKRGNLEQTLVGEKSTFSITPFLNRTTNYGSNSPIIEVIRSGQKDEFSLVDSLIEDTPAQQSSGGHQPHLPVLATSKPRTLKNTTSKKTKPISEKASQRTSIDHNVEDSLLDSTETHSIPKDNEKCKPQSDRTDHSKGQQKKRRRKLVMVEDPVIDKEEEGLSNLKSRAVHVPPLLNHNSTFSPLKRSRRGVGASFIS</sequence>
<evidence type="ECO:0000313" key="4">
    <source>
        <dbReference type="Proteomes" id="UP000683417"/>
    </source>
</evidence>
<organism evidence="3 4">
    <name type="scientific">Blumeria graminis f. sp. triticale</name>
    <dbReference type="NCBI Taxonomy" id="1689686"/>
    <lineage>
        <taxon>Eukaryota</taxon>
        <taxon>Fungi</taxon>
        <taxon>Dikarya</taxon>
        <taxon>Ascomycota</taxon>
        <taxon>Pezizomycotina</taxon>
        <taxon>Leotiomycetes</taxon>
        <taxon>Erysiphales</taxon>
        <taxon>Erysiphaceae</taxon>
        <taxon>Blumeria</taxon>
    </lineage>
</organism>
<feature type="region of interest" description="Disordered" evidence="2">
    <location>
        <begin position="522"/>
        <end position="542"/>
    </location>
</feature>
<evidence type="ECO:0000256" key="1">
    <source>
        <dbReference type="SAM" id="Coils"/>
    </source>
</evidence>
<keyword evidence="1" id="KW-0175">Coiled coil</keyword>
<dbReference type="AlphaFoldDB" id="A0A9W4GIW5"/>
<accession>A0A9W4GIW5</accession>
<name>A0A9W4GIW5_BLUGR</name>
<feature type="region of interest" description="Disordered" evidence="2">
    <location>
        <begin position="402"/>
        <end position="494"/>
    </location>
</feature>
<evidence type="ECO:0000256" key="2">
    <source>
        <dbReference type="SAM" id="MobiDB-lite"/>
    </source>
</evidence>